<reference evidence="2 3" key="1">
    <citation type="journal article" date="2018" name="Genome Biol. Evol.">
        <title>Multiple Roots of Fruiting Body Formation in Amoebozoa.</title>
        <authorList>
            <person name="Hillmann F."/>
            <person name="Forbes G."/>
            <person name="Novohradska S."/>
            <person name="Ferling I."/>
            <person name="Riege K."/>
            <person name="Groth M."/>
            <person name="Westermann M."/>
            <person name="Marz M."/>
            <person name="Spaller T."/>
            <person name="Winckler T."/>
            <person name="Schaap P."/>
            <person name="Glockner G."/>
        </authorList>
    </citation>
    <scope>NUCLEOTIDE SEQUENCE [LARGE SCALE GENOMIC DNA]</scope>
    <source>
        <strain evidence="2 3">Jena</strain>
    </source>
</reference>
<evidence type="ECO:0000313" key="3">
    <source>
        <dbReference type="Proteomes" id="UP000241769"/>
    </source>
</evidence>
<dbReference type="InParanoid" id="A0A2P6NQ54"/>
<dbReference type="AlphaFoldDB" id="A0A2P6NQ54"/>
<proteinExistence type="predicted"/>
<gene>
    <name evidence="2" type="ORF">PROFUN_05799</name>
</gene>
<protein>
    <submittedName>
        <fullName evidence="2">Uncharacterized protein</fullName>
    </submittedName>
</protein>
<organism evidence="2 3">
    <name type="scientific">Planoprotostelium fungivorum</name>
    <dbReference type="NCBI Taxonomy" id="1890364"/>
    <lineage>
        <taxon>Eukaryota</taxon>
        <taxon>Amoebozoa</taxon>
        <taxon>Evosea</taxon>
        <taxon>Variosea</taxon>
        <taxon>Cavosteliida</taxon>
        <taxon>Cavosteliaceae</taxon>
        <taxon>Planoprotostelium</taxon>
    </lineage>
</organism>
<dbReference type="EMBL" id="MDYQ01000036">
    <property type="protein sequence ID" value="PRP86028.1"/>
    <property type="molecule type" value="Genomic_DNA"/>
</dbReference>
<comment type="caution">
    <text evidence="2">The sequence shown here is derived from an EMBL/GenBank/DDBJ whole genome shotgun (WGS) entry which is preliminary data.</text>
</comment>
<keyword evidence="3" id="KW-1185">Reference proteome</keyword>
<feature type="region of interest" description="Disordered" evidence="1">
    <location>
        <begin position="1"/>
        <end position="20"/>
    </location>
</feature>
<sequence>MKTTDKLYKEKKGSDEEPKSGIDIRSITALNVGSLTSDERAALRARAQERILQIKQRQFHS</sequence>
<name>A0A2P6NQ54_9EUKA</name>
<dbReference type="Proteomes" id="UP000241769">
    <property type="component" value="Unassembled WGS sequence"/>
</dbReference>
<evidence type="ECO:0000313" key="2">
    <source>
        <dbReference type="EMBL" id="PRP86028.1"/>
    </source>
</evidence>
<accession>A0A2P6NQ54</accession>
<evidence type="ECO:0000256" key="1">
    <source>
        <dbReference type="SAM" id="MobiDB-lite"/>
    </source>
</evidence>